<dbReference type="OrthoDB" id="9758509at2"/>
<dbReference type="Gene3D" id="3.30.365.10">
    <property type="entry name" value="Aldehyde oxidase/xanthine dehydrogenase, molybdopterin binding domain"/>
    <property type="match status" value="4"/>
</dbReference>
<dbReference type="InterPro" id="IPR036856">
    <property type="entry name" value="Ald_Oxase/Xan_DH_a/b_sf"/>
</dbReference>
<evidence type="ECO:0000313" key="5">
    <source>
        <dbReference type="Proteomes" id="UP000051913"/>
    </source>
</evidence>
<dbReference type="Pfam" id="PF20256">
    <property type="entry name" value="MoCoBD_2"/>
    <property type="match status" value="1"/>
</dbReference>
<dbReference type="GO" id="GO:0016491">
    <property type="term" value="F:oxidoreductase activity"/>
    <property type="evidence" value="ECO:0007669"/>
    <property type="project" value="UniProtKB-KW"/>
</dbReference>
<dbReference type="EMBL" id="LLXX01000067">
    <property type="protein sequence ID" value="KRR09238.1"/>
    <property type="molecule type" value="Genomic_DNA"/>
</dbReference>
<keyword evidence="1" id="KW-0500">Molybdenum</keyword>
<dbReference type="InterPro" id="IPR000674">
    <property type="entry name" value="Ald_Oxase/Xan_DH_a/b"/>
</dbReference>
<dbReference type="STRING" id="1518501.CQ10_05720"/>
<dbReference type="SUPFAM" id="SSF56003">
    <property type="entry name" value="Molybdenum cofactor-binding domain"/>
    <property type="match status" value="1"/>
</dbReference>
<dbReference type="Proteomes" id="UP000051913">
    <property type="component" value="Unassembled WGS sequence"/>
</dbReference>
<protein>
    <submittedName>
        <fullName evidence="4">Carbon monoxide dehydrogenase</fullName>
    </submittedName>
</protein>
<dbReference type="Pfam" id="PF01315">
    <property type="entry name" value="Ald_Xan_dh_C"/>
    <property type="match status" value="1"/>
</dbReference>
<gene>
    <name evidence="4" type="ORF">CP49_09700</name>
</gene>
<accession>A0A0R3KJW4</accession>
<sequence>MSNVIGIGAAPRRKEDFRFLTGRGNYVADIKRVDMTFGVFIRSQHSHAVIRGIDKAPALALPGIQAVLTGDDVAADGLGSLPCGWGIHGSDGLPMKEPPFPMLAQGKVRFVGDMVAFVIADTLELARAAAEAVVIDYEVLPSVVGVLEAVRPGAPQLFDDVPNNLCCDWELGDKVAVATAFKKAAHVARLSLVNNRLIGNPMEPRAAVAEYNGGTGHYTLWTTSQFPHVVRFLMSALVLKIPEQKMRVVAPDVGGGFGVKQFHYGEEAVITWAAKRVGRPIKWVADRSEGFISDRHGRDHVTEAELALDQNGKFLALKVVTLANMGGYLSTFGPNIPTNLYGPLLSGVYTTPAIYCNVKVIFTNTVPVDAYRGAGRPEATFVVERLVDVAAKEMGIDRVELRRRNIIAKESYPYQTPVLVEYDSGDPMGCLEGALAEADVAGFAQRKAASERDGKFRGLGYSTYVEACGLAPSRFAGRLGARGGLYESATVRVHPTGQVTVLIGTHNHGQGHETTFAQIVSEKLGVAFDNVDIVFGDTDRVQFGMGTYGSRSLVVGGAALSKASDKVVLKGKKIAAHLLEASEHDIQFEAGVFSVAGTDRSKTFQEIAGAAYVPHDYPLEILEPGLEEQAYYDPVNFTYPGGCHIAEVEIDPETGIVTLEKYTAVDDVGTVINPMIVEGQLHGGIVQGVGQALYENAVYDDVSGQLLSGSFMDYTMPRADHLPNMTIKTHSTLCTHTPMGVKGCGEVGTIGSPAAVINSVVDALSHLGVLHVDMPATPNRIWRVIQDATMPRAAE</sequence>
<dbReference type="PANTHER" id="PTHR11908:SF132">
    <property type="entry name" value="ALDEHYDE OXIDASE 1-RELATED"/>
    <property type="match status" value="1"/>
</dbReference>
<name>A0A0R3KJW4_9BRAD</name>
<dbReference type="PANTHER" id="PTHR11908">
    <property type="entry name" value="XANTHINE DEHYDROGENASE"/>
    <property type="match status" value="1"/>
</dbReference>
<dbReference type="InterPro" id="IPR046867">
    <property type="entry name" value="AldOxase/xan_DH_MoCoBD2"/>
</dbReference>
<reference evidence="4 5" key="1">
    <citation type="submission" date="2014-03" db="EMBL/GenBank/DDBJ databases">
        <title>Bradyrhizobium valentinum sp. nov., isolated from effective nodules of Lupinus mariae-josephae, a lupine endemic of basic-lime soils in Eastern Spain.</title>
        <authorList>
            <person name="Duran D."/>
            <person name="Rey L."/>
            <person name="Navarro A."/>
            <person name="Busquets A."/>
            <person name="Imperial J."/>
            <person name="Ruiz-Argueso T."/>
        </authorList>
    </citation>
    <scope>NUCLEOTIDE SEQUENCE [LARGE SCALE GENOMIC DNA]</scope>
    <source>
        <strain evidence="4 5">LmjM3</strain>
    </source>
</reference>
<proteinExistence type="predicted"/>
<dbReference type="RefSeq" id="WP_057850376.1">
    <property type="nucleotide sequence ID" value="NZ_LLXX01000067.1"/>
</dbReference>
<dbReference type="GO" id="GO:0005506">
    <property type="term" value="F:iron ion binding"/>
    <property type="evidence" value="ECO:0007669"/>
    <property type="project" value="InterPro"/>
</dbReference>
<dbReference type="Gene3D" id="3.90.1170.50">
    <property type="entry name" value="Aldehyde oxidase/xanthine dehydrogenase, a/b hammerhead"/>
    <property type="match status" value="1"/>
</dbReference>
<dbReference type="Pfam" id="PF02738">
    <property type="entry name" value="MoCoBD_1"/>
    <property type="match status" value="1"/>
</dbReference>
<dbReference type="InterPro" id="IPR008274">
    <property type="entry name" value="AldOxase/xan_DH_MoCoBD1"/>
</dbReference>
<evidence type="ECO:0000256" key="2">
    <source>
        <dbReference type="ARBA" id="ARBA00023002"/>
    </source>
</evidence>
<dbReference type="SMART" id="SM01008">
    <property type="entry name" value="Ald_Xan_dh_C"/>
    <property type="match status" value="1"/>
</dbReference>
<organism evidence="4 5">
    <name type="scientific">Bradyrhizobium valentinum</name>
    <dbReference type="NCBI Taxonomy" id="1518501"/>
    <lineage>
        <taxon>Bacteria</taxon>
        <taxon>Pseudomonadati</taxon>
        <taxon>Pseudomonadota</taxon>
        <taxon>Alphaproteobacteria</taxon>
        <taxon>Hyphomicrobiales</taxon>
        <taxon>Nitrobacteraceae</taxon>
        <taxon>Bradyrhizobium</taxon>
    </lineage>
</organism>
<evidence type="ECO:0000259" key="3">
    <source>
        <dbReference type="SMART" id="SM01008"/>
    </source>
</evidence>
<dbReference type="SUPFAM" id="SSF54665">
    <property type="entry name" value="CO dehydrogenase molybdoprotein N-domain-like"/>
    <property type="match status" value="1"/>
</dbReference>
<dbReference type="AlphaFoldDB" id="A0A0R3KJW4"/>
<dbReference type="InterPro" id="IPR037165">
    <property type="entry name" value="AldOxase/xan_DH_Mopterin-bd_sf"/>
</dbReference>
<keyword evidence="5" id="KW-1185">Reference proteome</keyword>
<feature type="domain" description="Aldehyde oxidase/xanthine dehydrogenase a/b hammerhead" evidence="3">
    <location>
        <begin position="21"/>
        <end position="141"/>
    </location>
</feature>
<keyword evidence="2" id="KW-0560">Oxidoreductase</keyword>
<comment type="caution">
    <text evidence="4">The sequence shown here is derived from an EMBL/GenBank/DDBJ whole genome shotgun (WGS) entry which is preliminary data.</text>
</comment>
<evidence type="ECO:0000313" key="4">
    <source>
        <dbReference type="EMBL" id="KRR09238.1"/>
    </source>
</evidence>
<dbReference type="InterPro" id="IPR016208">
    <property type="entry name" value="Ald_Oxase/xanthine_DH-like"/>
</dbReference>
<evidence type="ECO:0000256" key="1">
    <source>
        <dbReference type="ARBA" id="ARBA00022505"/>
    </source>
</evidence>